<protein>
    <submittedName>
        <fullName evidence="14">Uncharacterized protein LOC118428021</fullName>
    </submittedName>
</protein>
<evidence type="ECO:0000256" key="5">
    <source>
        <dbReference type="ARBA" id="ARBA00022989"/>
    </source>
</evidence>
<feature type="transmembrane region" description="Helical" evidence="11">
    <location>
        <begin position="56"/>
        <end position="77"/>
    </location>
</feature>
<organism evidence="13 14">
    <name type="scientific">Branchiostoma floridae</name>
    <name type="common">Florida lancelet</name>
    <name type="synonym">Amphioxus</name>
    <dbReference type="NCBI Taxonomy" id="7739"/>
    <lineage>
        <taxon>Eukaryota</taxon>
        <taxon>Metazoa</taxon>
        <taxon>Chordata</taxon>
        <taxon>Cephalochordata</taxon>
        <taxon>Leptocardii</taxon>
        <taxon>Amphioxiformes</taxon>
        <taxon>Branchiostomatidae</taxon>
        <taxon>Branchiostoma</taxon>
    </lineage>
</organism>
<feature type="transmembrane region" description="Helical" evidence="11">
    <location>
        <begin position="174"/>
        <end position="192"/>
    </location>
</feature>
<evidence type="ECO:0000259" key="12">
    <source>
        <dbReference type="PROSITE" id="PS50850"/>
    </source>
</evidence>
<dbReference type="PANTHER" id="PTHR11360:SF318">
    <property type="entry name" value="MONOCARBOXYLATE TRANSPORTER 12"/>
    <property type="match status" value="1"/>
</dbReference>
<feature type="transmembrane region" description="Helical" evidence="11">
    <location>
        <begin position="677"/>
        <end position="700"/>
    </location>
</feature>
<gene>
    <name evidence="14" type="primary">LOC118428021</name>
</gene>
<reference evidence="13" key="1">
    <citation type="journal article" date="2020" name="Nat. Ecol. Evol.">
        <title>Deeply conserved synteny resolves early events in vertebrate evolution.</title>
        <authorList>
            <person name="Simakov O."/>
            <person name="Marletaz F."/>
            <person name="Yue J.X."/>
            <person name="O'Connell B."/>
            <person name="Jenkins J."/>
            <person name="Brandt A."/>
            <person name="Calef R."/>
            <person name="Tung C.H."/>
            <person name="Huang T.K."/>
            <person name="Schmutz J."/>
            <person name="Satoh N."/>
            <person name="Yu J.K."/>
            <person name="Putnam N.H."/>
            <person name="Green R.E."/>
            <person name="Rokhsar D.S."/>
        </authorList>
    </citation>
    <scope>NUCLEOTIDE SEQUENCE [LARGE SCALE GENOMIC DNA]</scope>
    <source>
        <strain evidence="13">S238N-H82</strain>
    </source>
</reference>
<dbReference type="SUPFAM" id="SSF103473">
    <property type="entry name" value="MFS general substrate transporter"/>
    <property type="match status" value="2"/>
</dbReference>
<feature type="transmembrane region" description="Helical" evidence="11">
    <location>
        <begin position="767"/>
        <end position="785"/>
    </location>
</feature>
<dbReference type="PROSITE" id="PS50850">
    <property type="entry name" value="MFS"/>
    <property type="match status" value="2"/>
</dbReference>
<feature type="domain" description="Major facilitator superfamily (MFS) profile" evidence="12">
    <location>
        <begin position="612"/>
        <end position="1008"/>
    </location>
</feature>
<evidence type="ECO:0000256" key="10">
    <source>
        <dbReference type="SAM" id="MobiDB-lite"/>
    </source>
</evidence>
<evidence type="ECO:0000256" key="3">
    <source>
        <dbReference type="ARBA" id="ARBA00022475"/>
    </source>
</evidence>
<feature type="transmembrane region" description="Helical" evidence="11">
    <location>
        <begin position="304"/>
        <end position="321"/>
    </location>
</feature>
<feature type="transmembrane region" description="Helical" evidence="11">
    <location>
        <begin position="891"/>
        <end position="912"/>
    </location>
</feature>
<dbReference type="Gene3D" id="1.20.1250.20">
    <property type="entry name" value="MFS general substrate transporter like domains"/>
    <property type="match status" value="4"/>
</dbReference>
<dbReference type="GO" id="GO:0022857">
    <property type="term" value="F:transmembrane transporter activity"/>
    <property type="evidence" value="ECO:0000318"/>
    <property type="project" value="GO_Central"/>
</dbReference>
<dbReference type="InterPro" id="IPR036259">
    <property type="entry name" value="MFS_trans_sf"/>
</dbReference>
<feature type="transmembrane region" description="Helical" evidence="11">
    <location>
        <begin position="327"/>
        <end position="349"/>
    </location>
</feature>
<comment type="function">
    <text evidence="9">Functions as a transporter for creatine and as well for its precursor guanidinoacetate. Transport of creatine and GAA is independent of resting membrane potential and extracellular Na(+), Cl(-), or pH. Contributes to the process of creatine biosynthesis and distribution.</text>
</comment>
<comment type="subcellular location">
    <subcellularLocation>
        <location evidence="1">Basolateral cell membrane</location>
        <topology evidence="1">Multi-pass membrane protein</topology>
    </subcellularLocation>
</comment>
<feature type="transmembrane region" description="Helical" evidence="11">
    <location>
        <begin position="650"/>
        <end position="670"/>
    </location>
</feature>
<name>A0A9J7M769_BRAFL</name>
<dbReference type="OMA" id="NDATWPS"/>
<feature type="transmembrane region" description="Helical" evidence="11">
    <location>
        <begin position="392"/>
        <end position="411"/>
    </location>
</feature>
<feature type="transmembrane region" description="Helical" evidence="11">
    <location>
        <begin position="142"/>
        <end position="162"/>
    </location>
</feature>
<evidence type="ECO:0000313" key="13">
    <source>
        <dbReference type="Proteomes" id="UP000001554"/>
    </source>
</evidence>
<evidence type="ECO:0000313" key="14">
    <source>
        <dbReference type="RefSeq" id="XP_035693880.1"/>
    </source>
</evidence>
<dbReference type="Proteomes" id="UP000001554">
    <property type="component" value="Chromosome 12"/>
</dbReference>
<evidence type="ECO:0000256" key="6">
    <source>
        <dbReference type="ARBA" id="ARBA00023136"/>
    </source>
</evidence>
<dbReference type="GO" id="GO:0015881">
    <property type="term" value="P:creatine transmembrane transport"/>
    <property type="evidence" value="ECO:0000318"/>
    <property type="project" value="GO_Central"/>
</dbReference>
<evidence type="ECO:0000256" key="2">
    <source>
        <dbReference type="ARBA" id="ARBA00006727"/>
    </source>
</evidence>
<evidence type="ECO:0000256" key="9">
    <source>
        <dbReference type="ARBA" id="ARBA00037605"/>
    </source>
</evidence>
<dbReference type="FunFam" id="1.20.1250.20:FF:000850">
    <property type="entry name" value="Uncharacterized protein"/>
    <property type="match status" value="2"/>
</dbReference>
<proteinExistence type="inferred from homology"/>
<dbReference type="GO" id="GO:0005886">
    <property type="term" value="C:plasma membrane"/>
    <property type="evidence" value="ECO:0000318"/>
    <property type="project" value="GO_Central"/>
</dbReference>
<feature type="transmembrane region" description="Helical" evidence="11">
    <location>
        <begin position="84"/>
        <end position="103"/>
    </location>
</feature>
<dbReference type="Pfam" id="PF07690">
    <property type="entry name" value="MFS_1"/>
    <property type="match status" value="2"/>
</dbReference>
<comment type="catalytic activity">
    <reaction evidence="8">
        <text>guanidinoacetate(in) = guanidinoacetate(out)</text>
        <dbReference type="Rhea" id="RHEA:73047"/>
        <dbReference type="ChEBI" id="CHEBI:57742"/>
    </reaction>
</comment>
<feature type="region of interest" description="Disordered" evidence="10">
    <location>
        <begin position="1016"/>
        <end position="1042"/>
    </location>
</feature>
<dbReference type="OrthoDB" id="2213137at2759"/>
<keyword evidence="6 11" id="KW-0472">Membrane</keyword>
<feature type="transmembrane region" description="Helical" evidence="11">
    <location>
        <begin position="271"/>
        <end position="292"/>
    </location>
</feature>
<dbReference type="KEGG" id="bfo:118428021"/>
<reference evidence="14" key="2">
    <citation type="submission" date="2025-08" db="UniProtKB">
        <authorList>
            <consortium name="RefSeq"/>
        </authorList>
    </citation>
    <scope>IDENTIFICATION</scope>
    <source>
        <strain evidence="14">S238N-H82</strain>
        <tissue evidence="14">Testes</tissue>
    </source>
</reference>
<feature type="transmembrane region" description="Helical" evidence="11">
    <location>
        <begin position="608"/>
        <end position="630"/>
    </location>
</feature>
<sequence>MKRLQYHSEPPDGGWGWMVVLSSFLSHVFVVGGFKSFGVFFPYFREEFDEDAANTSWVSSIQGAVVFFGSGLAGALGNRFGCRPVVMAGSLVAAAGLISSMFVTSMATMYVTTGLVTGLGFSLMYTPCITMVGLYFSRRRSLATGIGLSGAGVGVFAFPPFFQLLIDNYGWKNALLIFSGIVLNGSVFGALLRPLHLRSTLKPEELERQEGQEQRVGLCSRVSNTFGFYLLKDPFFAAFSVCQILLGFGAFVPFVHLVAHARDIGIEPQPAAFLVSVIGITDMLSRIGYGWLSDSGLFVRMRGYTACVAGFGLCHVFVPFAQTYAGLVAYCLFFGAFQGCCLCQVAVILADICGVKKLGSAIGLCYTVTGLALLFGPPMAGHLFDVTGNYKVSFFVSGGLVLFSLLLLLPLEIYRTITARNHDQVVLDTSALPASGGLRSMENPRTLKVIPTALASLLTPQNSARNTAVFVDKHPMNTPINKQQITIVAYVCAKAVRFMTARLVTNILERRPVVASRLPVITTALPPNMLHRAPAGRAGEGKECMTEPMMELTQDVDAASCPNASCRYGKNTPKDLKVPTMNTQHPRLHNMTKNRHVQYQEEPPDGGWGWFVVLSAFLSHVFILGAMKSFGVFFPYFQEAFGQDAASTSWVSSIMGAVTLFGALPAGALCNMFGCRAVVMTGSLLATTGLLSSMFVTSLAVMNLTAGFITGLGFSFMYTPCLTMVGRYFKKRLALANGIALSGSGVGTFALPPVFQLLIDNYGWRGSLFIVAGIALQGCVFGTLLRPINLKADIDEKDNAITSRKTNHGLVARLCGAFDLSLFKIPYFAVFNLAMMFLVVGYVIPFVHLVKHARTIGVEPQKAAFLASVVGIGDGVSRIAYGWFSNLGLYPLLRGFVVCSLGLGLSLMFLPFAQTYPSMVACCLSVGLFAGSLSTQTAVFLAEFCGVKRLASAVGIAFSVRGFSMLFGPPLAGYLYDVTGNYNVSFYVAGGTVLCSTVMTSALEAHRTRNVQRQNFDKLAEDSSKSPTSTDIPEDIDPDGSKDLLVIHETSV</sequence>
<feature type="transmembrane region" description="Helical" evidence="11">
    <location>
        <begin position="109"/>
        <end position="135"/>
    </location>
</feature>
<feature type="transmembrane region" description="Helical" evidence="11">
    <location>
        <begin position="984"/>
        <end position="1003"/>
    </location>
</feature>
<comment type="similarity">
    <text evidence="2">Belongs to the major facilitator superfamily. Monocarboxylate porter (TC 2.A.1.13) family.</text>
</comment>
<feature type="transmembrane region" description="Helical" evidence="11">
    <location>
        <begin position="235"/>
        <end position="259"/>
    </location>
</feature>
<accession>A0A9J7M769</accession>
<dbReference type="FunFam" id="1.20.1250.20:FF:000466">
    <property type="entry name" value="Uncharacterized protein"/>
    <property type="match status" value="2"/>
</dbReference>
<feature type="transmembrane region" description="Helical" evidence="11">
    <location>
        <begin position="825"/>
        <end position="844"/>
    </location>
</feature>
<evidence type="ECO:0000256" key="8">
    <source>
        <dbReference type="ARBA" id="ARBA00036771"/>
    </source>
</evidence>
<dbReference type="PANTHER" id="PTHR11360">
    <property type="entry name" value="MONOCARBOXYLATE TRANSPORTER"/>
    <property type="match status" value="1"/>
</dbReference>
<feature type="domain" description="Major facilitator superfamily (MFS) profile" evidence="12">
    <location>
        <begin position="19"/>
        <end position="416"/>
    </location>
</feature>
<dbReference type="CDD" id="cd17352">
    <property type="entry name" value="MFS_MCT_SLC16"/>
    <property type="match status" value="2"/>
</dbReference>
<feature type="transmembrane region" description="Helical" evidence="11">
    <location>
        <begin position="706"/>
        <end position="726"/>
    </location>
</feature>
<feature type="transmembrane region" description="Helical" evidence="11">
    <location>
        <begin position="733"/>
        <end position="755"/>
    </location>
</feature>
<keyword evidence="3" id="KW-1003">Cell membrane</keyword>
<keyword evidence="13" id="KW-1185">Reference proteome</keyword>
<dbReference type="GO" id="GO:0016323">
    <property type="term" value="C:basolateral plasma membrane"/>
    <property type="evidence" value="ECO:0007669"/>
    <property type="project" value="UniProtKB-SubCell"/>
</dbReference>
<feature type="transmembrane region" description="Helical" evidence="11">
    <location>
        <begin position="20"/>
        <end position="44"/>
    </location>
</feature>
<dbReference type="AlphaFoldDB" id="A0A9J7M769"/>
<keyword evidence="4 11" id="KW-0812">Transmembrane</keyword>
<dbReference type="GeneID" id="118428021"/>
<keyword evidence="5 11" id="KW-1133">Transmembrane helix</keyword>
<dbReference type="InterPro" id="IPR011701">
    <property type="entry name" value="MFS"/>
</dbReference>
<dbReference type="InterPro" id="IPR020846">
    <property type="entry name" value="MFS_dom"/>
</dbReference>
<evidence type="ECO:0000256" key="11">
    <source>
        <dbReference type="SAM" id="Phobius"/>
    </source>
</evidence>
<comment type="catalytic activity">
    <reaction evidence="7">
        <text>creatine(in) = creatine(out)</text>
        <dbReference type="Rhea" id="RHEA:73043"/>
        <dbReference type="ChEBI" id="CHEBI:57947"/>
    </reaction>
</comment>
<evidence type="ECO:0000256" key="1">
    <source>
        <dbReference type="ARBA" id="ARBA00004554"/>
    </source>
</evidence>
<evidence type="ECO:0000256" key="7">
    <source>
        <dbReference type="ARBA" id="ARBA00036521"/>
    </source>
</evidence>
<feature type="transmembrane region" description="Helical" evidence="11">
    <location>
        <begin position="918"/>
        <end position="941"/>
    </location>
</feature>
<evidence type="ECO:0000256" key="4">
    <source>
        <dbReference type="ARBA" id="ARBA00022692"/>
    </source>
</evidence>
<dbReference type="InterPro" id="IPR050327">
    <property type="entry name" value="Proton-linked_MCT"/>
</dbReference>
<dbReference type="RefSeq" id="XP_035693880.1">
    <property type="nucleotide sequence ID" value="XM_035837987.1"/>
</dbReference>
<feature type="transmembrane region" description="Helical" evidence="11">
    <location>
        <begin position="361"/>
        <end position="380"/>
    </location>
</feature>